<dbReference type="PANTHER" id="PTHR12835">
    <property type="entry name" value="BIOTIN PROTEIN LIGASE"/>
    <property type="match status" value="1"/>
</dbReference>
<dbReference type="GO" id="GO:0005737">
    <property type="term" value="C:cytoplasm"/>
    <property type="evidence" value="ECO:0007669"/>
    <property type="project" value="TreeGrafter"/>
</dbReference>
<evidence type="ECO:0000313" key="3">
    <source>
        <dbReference type="EMBL" id="HHP67724.1"/>
    </source>
</evidence>
<feature type="domain" description="BPL/LPL catalytic" evidence="2">
    <location>
        <begin position="63"/>
        <end position="240"/>
    </location>
</feature>
<dbReference type="Pfam" id="PF03099">
    <property type="entry name" value="BPL_LplA_LipB"/>
    <property type="match status" value="1"/>
</dbReference>
<keyword evidence="1 3" id="KW-0436">Ligase</keyword>
<dbReference type="InterPro" id="IPR003142">
    <property type="entry name" value="BPL_C"/>
</dbReference>
<dbReference type="InterPro" id="IPR045864">
    <property type="entry name" value="aa-tRNA-synth_II/BPL/LPL"/>
</dbReference>
<gene>
    <name evidence="3" type="ORF">ENM60_02870</name>
</gene>
<dbReference type="Pfam" id="PF02237">
    <property type="entry name" value="BPL_C"/>
    <property type="match status" value="1"/>
</dbReference>
<dbReference type="PANTHER" id="PTHR12835:SF5">
    <property type="entry name" value="BIOTIN--PROTEIN LIGASE"/>
    <property type="match status" value="1"/>
</dbReference>
<proteinExistence type="predicted"/>
<evidence type="ECO:0000259" key="2">
    <source>
        <dbReference type="PROSITE" id="PS51733"/>
    </source>
</evidence>
<dbReference type="GO" id="GO:0004077">
    <property type="term" value="F:biotin--[biotin carboxyl-carrier protein] ligase activity"/>
    <property type="evidence" value="ECO:0007669"/>
    <property type="project" value="UniProtKB-EC"/>
</dbReference>
<dbReference type="CDD" id="cd16442">
    <property type="entry name" value="BPL"/>
    <property type="match status" value="1"/>
</dbReference>
<dbReference type="EMBL" id="DRYK01000035">
    <property type="protein sequence ID" value="HHP67724.1"/>
    <property type="molecule type" value="Genomic_DNA"/>
</dbReference>
<dbReference type="EC" id="6.3.4.15" evidence="3"/>
<accession>A0A7J3XYD9</accession>
<dbReference type="NCBIfam" id="TIGR00121">
    <property type="entry name" value="birA_ligase"/>
    <property type="match status" value="1"/>
</dbReference>
<evidence type="ECO:0000256" key="1">
    <source>
        <dbReference type="ARBA" id="ARBA00022598"/>
    </source>
</evidence>
<protein>
    <submittedName>
        <fullName evidence="3">Biotin--[acetyl-CoA-carboxylase] ligase</fullName>
        <ecNumber evidence="3">6.3.4.15</ecNumber>
    </submittedName>
</protein>
<name>A0A7J3XYD9_9CREN</name>
<dbReference type="InterPro" id="IPR004408">
    <property type="entry name" value="Biotin_CoA_COase_ligase"/>
</dbReference>
<dbReference type="SUPFAM" id="SSF55681">
    <property type="entry name" value="Class II aaRS and biotin synthetases"/>
    <property type="match status" value="1"/>
</dbReference>
<reference evidence="3" key="1">
    <citation type="journal article" date="2020" name="mSystems">
        <title>Genome- and Community-Level Interaction Insights into Carbon Utilization and Element Cycling Functions of Hydrothermarchaeota in Hydrothermal Sediment.</title>
        <authorList>
            <person name="Zhou Z."/>
            <person name="Liu Y."/>
            <person name="Xu W."/>
            <person name="Pan J."/>
            <person name="Luo Z.H."/>
            <person name="Li M."/>
        </authorList>
    </citation>
    <scope>NUCLEOTIDE SEQUENCE [LARGE SCALE GENOMIC DNA]</scope>
    <source>
        <strain evidence="3">SpSt-110</strain>
    </source>
</reference>
<organism evidence="3">
    <name type="scientific">Thermogladius calderae</name>
    <dbReference type="NCBI Taxonomy" id="1200300"/>
    <lineage>
        <taxon>Archaea</taxon>
        <taxon>Thermoproteota</taxon>
        <taxon>Thermoprotei</taxon>
        <taxon>Desulfurococcales</taxon>
        <taxon>Desulfurococcaceae</taxon>
        <taxon>Thermogladius</taxon>
    </lineage>
</organism>
<dbReference type="Gene3D" id="2.30.30.100">
    <property type="match status" value="1"/>
</dbReference>
<dbReference type="PROSITE" id="PS51733">
    <property type="entry name" value="BPL_LPL_CATALYTIC"/>
    <property type="match status" value="1"/>
</dbReference>
<comment type="caution">
    <text evidence="3">The sequence shown here is derived from an EMBL/GenBank/DDBJ whole genome shotgun (WGS) entry which is preliminary data.</text>
</comment>
<dbReference type="Gene3D" id="3.30.930.10">
    <property type="entry name" value="Bira Bifunctional Protein, Domain 2"/>
    <property type="match status" value="1"/>
</dbReference>
<dbReference type="AlphaFoldDB" id="A0A7J3XYD9"/>
<dbReference type="InterPro" id="IPR004143">
    <property type="entry name" value="BPL_LPL_catalytic"/>
</dbReference>
<sequence length="302" mass="33768">MSERPSLIELALLELLASKRSLGLEEVSSELGLERGEVLEAFEKLSRNYMVRLEGGRISWFNGDNPSLFKPWGWMTHYKIVAGSTMVAARFLNPWSIVVAEYQLSGRGRFGKNWVSNLGGLWVTYKLRASPRAASISSIAIPLAVVEALEKNSNVVFNVKWPNDITFRGRKIAGVLLEAESMGEDIILYAGLGVNVNNEPPLDTATSLKSILGELTPRNKILSTITSLVSRLEHYARRSENLIREYTSRLETLGRRVVVESEEGLLEGVVEDVDEQGRIVLKTDKGLMSLEPYKARNLRYVD</sequence>